<proteinExistence type="predicted"/>
<dbReference type="AlphaFoldDB" id="A0A2S1KUX4"/>
<geneLocation type="plasmid" evidence="1">
    <name>unnamed1</name>
</geneLocation>
<protein>
    <submittedName>
        <fullName evidence="1">Uncharacterized protein</fullName>
    </submittedName>
</protein>
<keyword evidence="1" id="KW-0614">Plasmid</keyword>
<dbReference type="SUPFAM" id="SSF52540">
    <property type="entry name" value="P-loop containing nucleoside triphosphate hydrolases"/>
    <property type="match status" value="1"/>
</dbReference>
<dbReference type="InterPro" id="IPR027417">
    <property type="entry name" value="P-loop_NTPase"/>
</dbReference>
<dbReference type="RefSeq" id="WP_108731142.1">
    <property type="nucleotide sequence ID" value="NZ_CP020929.1"/>
</dbReference>
<dbReference type="Gene3D" id="3.40.50.300">
    <property type="entry name" value="P-loop containing nucleotide triphosphate hydrolases"/>
    <property type="match status" value="2"/>
</dbReference>
<gene>
    <name evidence="1" type="ORF">B6254_2485</name>
</gene>
<dbReference type="EMBL" id="CP020929">
    <property type="protein sequence ID" value="AWF96829.1"/>
    <property type="molecule type" value="Genomic_DNA"/>
</dbReference>
<sequence>MTKHFDLVISEPGAGKSYQLVTRAVEAKMAGESIFIAVPTHASKQNLVAMMYDRMPSASSERELRALKSLAYDVHVLESSYNGQSEIFIDEIGQWPSSNFNSLLLNLQSVTHASVHLTGDIKQLTPSSSLGSPLEALLRNNLDVESFWGWVADKAYNEFDFTELQAPTLWRIEEPIEVTLLTENHRLAGLGYNSFDNDFFDDIVETKVKELPDYSVALLEAIQNYSAILVATKQRGKEVNRIIGDALNDLTMFQQGAYFVQVQGKTYLNPNHHDYETLQKKFPGVPRVTPEVPMDEEVLYKFWATVHSMQGITISSVTFFMGNTPIANGHQDHYNENMLYTSVTRASDHITLLGLKESFRFMRHQEPTSPQRKLGRFRANKAKTMLFDVLLTDKPADKRSFAETYGLYQSIFNSLELPANVSADLDVFNVRSEMHNQHELAMAFKEYPYMDAIRKGFNADYRTFYTEEISKVNGQSAKGKGKVQVWLNSLDEAELAKVTEDVQTLSRAKFKEAYNMTNTSVKKALGL</sequence>
<reference evidence="1 2" key="1">
    <citation type="submission" date="2017-04" db="EMBL/GenBank/DDBJ databases">
        <title>Weissella cibaria strain m2 complete genome.</title>
        <authorList>
            <person name="Pan Q."/>
            <person name="Tan M."/>
            <person name="Yao F."/>
            <person name="Su S."/>
        </authorList>
    </citation>
    <scope>NUCLEOTIDE SEQUENCE [LARGE SCALE GENOMIC DNA]</scope>
    <source>
        <strain evidence="1 2">M2</strain>
        <plasmid evidence="2">Plasmid unnamed1</plasmid>
    </source>
</reference>
<organism evidence="1 2">
    <name type="scientific">Weissella cibaria</name>
    <dbReference type="NCBI Taxonomy" id="137591"/>
    <lineage>
        <taxon>Bacteria</taxon>
        <taxon>Bacillati</taxon>
        <taxon>Bacillota</taxon>
        <taxon>Bacilli</taxon>
        <taxon>Lactobacillales</taxon>
        <taxon>Lactobacillaceae</taxon>
        <taxon>Weissella</taxon>
    </lineage>
</organism>
<evidence type="ECO:0000313" key="1">
    <source>
        <dbReference type="EMBL" id="AWF96829.1"/>
    </source>
</evidence>
<name>A0A2S1KUX4_9LACO</name>
<dbReference type="Proteomes" id="UP000244870">
    <property type="component" value="Plasmid unnamed1"/>
</dbReference>
<evidence type="ECO:0000313" key="2">
    <source>
        <dbReference type="Proteomes" id="UP000244870"/>
    </source>
</evidence>
<accession>A0A2S1KUX4</accession>